<evidence type="ECO:0000256" key="1">
    <source>
        <dbReference type="ARBA" id="ARBA00005439"/>
    </source>
</evidence>
<comment type="subcellular location">
    <subcellularLocation>
        <location evidence="5">Cytoplasm</location>
    </subcellularLocation>
</comment>
<protein>
    <recommendedName>
        <fullName evidence="4 5">Translation initiation factor IF-3</fullName>
    </recommendedName>
</protein>
<dbReference type="Pfam" id="PF00707">
    <property type="entry name" value="IF3_C"/>
    <property type="match status" value="1"/>
</dbReference>
<keyword evidence="3 5" id="KW-0648">Protein biosynthesis</keyword>
<dbReference type="Proteomes" id="UP000034664">
    <property type="component" value="Unassembled WGS sequence"/>
</dbReference>
<proteinExistence type="inferred from homology"/>
<comment type="similarity">
    <text evidence="1 5">Belongs to the IF-3 family.</text>
</comment>
<dbReference type="PROSITE" id="PS00938">
    <property type="entry name" value="IF3"/>
    <property type="match status" value="1"/>
</dbReference>
<evidence type="ECO:0000256" key="2">
    <source>
        <dbReference type="ARBA" id="ARBA00022540"/>
    </source>
</evidence>
<dbReference type="Gene3D" id="3.10.20.80">
    <property type="entry name" value="Translation initiation factor 3 (IF-3), N-terminal domain"/>
    <property type="match status" value="1"/>
</dbReference>
<dbReference type="GO" id="GO:0032790">
    <property type="term" value="P:ribosome disassembly"/>
    <property type="evidence" value="ECO:0007669"/>
    <property type="project" value="TreeGrafter"/>
</dbReference>
<dbReference type="InterPro" id="IPR001288">
    <property type="entry name" value="Translation_initiation_fac_3"/>
</dbReference>
<feature type="domain" description="Translation initiation factor 3 C-terminal" evidence="6">
    <location>
        <begin position="92"/>
        <end position="174"/>
    </location>
</feature>
<dbReference type="PANTHER" id="PTHR10938:SF0">
    <property type="entry name" value="TRANSLATION INITIATION FACTOR IF-3, MITOCHONDRIAL"/>
    <property type="match status" value="1"/>
</dbReference>
<sequence>MRRNYNRPQQIQFWRNERIRASELRVIGPDGVLIGVLNKYDALEKARELNLDLVEVAPNAKPPVAKIVDYNKFLYEQNKKKRESKKGTKSGDVKEIWLTPLMADHDLSTRAERGKELLAESGKLKVTVRFRRQQLRHREFGFDTLNQFVEKIGNAVLEKKPQFLGNRLVATVSRK</sequence>
<dbReference type="AlphaFoldDB" id="A0A0G0T2X2"/>
<dbReference type="InterPro" id="IPR019815">
    <property type="entry name" value="Translation_initiation_fac_3_C"/>
</dbReference>
<evidence type="ECO:0000313" key="9">
    <source>
        <dbReference type="Proteomes" id="UP000034664"/>
    </source>
</evidence>
<dbReference type="GO" id="GO:0005829">
    <property type="term" value="C:cytosol"/>
    <property type="evidence" value="ECO:0007669"/>
    <property type="project" value="TreeGrafter"/>
</dbReference>
<keyword evidence="2 5" id="KW-0396">Initiation factor</keyword>
<dbReference type="PATRIC" id="fig|1618482.3.peg.971"/>
<dbReference type="FunFam" id="3.10.20.80:FF:000001">
    <property type="entry name" value="Translation initiation factor IF-3"/>
    <property type="match status" value="1"/>
</dbReference>
<gene>
    <name evidence="8" type="ORF">UU14_C0029G0012</name>
</gene>
<dbReference type="NCBIfam" id="TIGR00168">
    <property type="entry name" value="infC"/>
    <property type="match status" value="1"/>
</dbReference>
<dbReference type="GO" id="GO:0016020">
    <property type="term" value="C:membrane"/>
    <property type="evidence" value="ECO:0007669"/>
    <property type="project" value="TreeGrafter"/>
</dbReference>
<evidence type="ECO:0000259" key="6">
    <source>
        <dbReference type="Pfam" id="PF00707"/>
    </source>
</evidence>
<dbReference type="InterPro" id="IPR036787">
    <property type="entry name" value="T_IF-3_N_sf"/>
</dbReference>
<dbReference type="InterPro" id="IPR019813">
    <property type="entry name" value="Translation_initiation_fac3_CS"/>
</dbReference>
<dbReference type="PANTHER" id="PTHR10938">
    <property type="entry name" value="TRANSLATION INITIATION FACTOR IF-3"/>
    <property type="match status" value="1"/>
</dbReference>
<evidence type="ECO:0000256" key="4">
    <source>
        <dbReference type="NCBIfam" id="TIGR00168"/>
    </source>
</evidence>
<evidence type="ECO:0000256" key="3">
    <source>
        <dbReference type="ARBA" id="ARBA00022917"/>
    </source>
</evidence>
<dbReference type="Gene3D" id="3.30.110.10">
    <property type="entry name" value="Translation initiation factor 3 (IF-3), C-terminal domain"/>
    <property type="match status" value="1"/>
</dbReference>
<feature type="domain" description="Translation initiation factor 3 N-terminal" evidence="7">
    <location>
        <begin position="16"/>
        <end position="83"/>
    </location>
</feature>
<name>A0A0G0T2X2_9BACT</name>
<evidence type="ECO:0000259" key="7">
    <source>
        <dbReference type="Pfam" id="PF05198"/>
    </source>
</evidence>
<dbReference type="Pfam" id="PF05198">
    <property type="entry name" value="IF3_N"/>
    <property type="match status" value="1"/>
</dbReference>
<dbReference type="SUPFAM" id="SSF54364">
    <property type="entry name" value="Translation initiation factor IF3, N-terminal domain"/>
    <property type="match status" value="1"/>
</dbReference>
<comment type="subunit">
    <text evidence="5">Monomer.</text>
</comment>
<evidence type="ECO:0000256" key="5">
    <source>
        <dbReference type="RuleBase" id="RU000646"/>
    </source>
</evidence>
<dbReference type="SUPFAM" id="SSF55200">
    <property type="entry name" value="Translation initiation factor IF3, C-terminal domain"/>
    <property type="match status" value="1"/>
</dbReference>
<dbReference type="GO" id="GO:0043022">
    <property type="term" value="F:ribosome binding"/>
    <property type="evidence" value="ECO:0007669"/>
    <property type="project" value="TreeGrafter"/>
</dbReference>
<comment type="caution">
    <text evidence="8">The sequence shown here is derived from an EMBL/GenBank/DDBJ whole genome shotgun (WGS) entry which is preliminary data.</text>
</comment>
<reference evidence="8 9" key="1">
    <citation type="journal article" date="2015" name="Nature">
        <title>rRNA introns, odd ribosomes, and small enigmatic genomes across a large radiation of phyla.</title>
        <authorList>
            <person name="Brown C.T."/>
            <person name="Hug L.A."/>
            <person name="Thomas B.C."/>
            <person name="Sharon I."/>
            <person name="Castelle C.J."/>
            <person name="Singh A."/>
            <person name="Wilkins M.J."/>
            <person name="Williams K.H."/>
            <person name="Banfield J.F."/>
        </authorList>
    </citation>
    <scope>NUCLEOTIDE SEQUENCE [LARGE SCALE GENOMIC DNA]</scope>
</reference>
<accession>A0A0G0T2X2</accession>
<organism evidence="8 9">
    <name type="scientific">Candidatus Roizmanbacteria bacterium GW2011_GWB1_40_7</name>
    <dbReference type="NCBI Taxonomy" id="1618482"/>
    <lineage>
        <taxon>Bacteria</taxon>
        <taxon>Candidatus Roizmaniibacteriota</taxon>
    </lineage>
</organism>
<dbReference type="EMBL" id="LBZM01000029">
    <property type="protein sequence ID" value="KKR71403.1"/>
    <property type="molecule type" value="Genomic_DNA"/>
</dbReference>
<comment type="function">
    <text evidence="5">IF-3 binds to the 30S ribosomal subunit and shifts the equilibrium between 70S ribosomes and their 50S and 30S subunits in favor of the free subunits, thus enhancing the availability of 30S subunits on which protein synthesis initiation begins.</text>
</comment>
<evidence type="ECO:0000313" key="8">
    <source>
        <dbReference type="EMBL" id="KKR71403.1"/>
    </source>
</evidence>
<dbReference type="GO" id="GO:0003743">
    <property type="term" value="F:translation initiation factor activity"/>
    <property type="evidence" value="ECO:0007669"/>
    <property type="project" value="UniProtKB-UniRule"/>
</dbReference>
<dbReference type="InterPro" id="IPR036788">
    <property type="entry name" value="T_IF-3_C_sf"/>
</dbReference>
<dbReference type="InterPro" id="IPR019814">
    <property type="entry name" value="Translation_initiation_fac_3_N"/>
</dbReference>